<dbReference type="PROSITE" id="PS50279">
    <property type="entry name" value="BPTI_KUNITZ_2"/>
    <property type="match status" value="2"/>
</dbReference>
<dbReference type="Gene3D" id="4.10.410.10">
    <property type="entry name" value="Pancreatic trypsin inhibitor Kunitz domain"/>
    <property type="match status" value="2"/>
</dbReference>
<keyword evidence="1" id="KW-1015">Disulfide bond</keyword>
<dbReference type="PANTHER" id="PTHR10083">
    <property type="entry name" value="KUNITZ-TYPE PROTEASE INHIBITOR-RELATED"/>
    <property type="match status" value="1"/>
</dbReference>
<evidence type="ECO:0000259" key="4">
    <source>
        <dbReference type="PROSITE" id="PS50279"/>
    </source>
</evidence>
<evidence type="ECO:0000256" key="1">
    <source>
        <dbReference type="ARBA" id="ARBA00023157"/>
    </source>
</evidence>
<organism evidence="5 6">
    <name type="scientific">Huso huso</name>
    <name type="common">Beluga</name>
    <name type="synonym">Acipenser huso</name>
    <dbReference type="NCBI Taxonomy" id="61971"/>
    <lineage>
        <taxon>Eukaryota</taxon>
        <taxon>Metazoa</taxon>
        <taxon>Chordata</taxon>
        <taxon>Craniata</taxon>
        <taxon>Vertebrata</taxon>
        <taxon>Euteleostomi</taxon>
        <taxon>Actinopterygii</taxon>
        <taxon>Chondrostei</taxon>
        <taxon>Acipenseriformes</taxon>
        <taxon>Acipenseridae</taxon>
        <taxon>Huso</taxon>
    </lineage>
</organism>
<evidence type="ECO:0000313" key="6">
    <source>
        <dbReference type="Proteomes" id="UP001369086"/>
    </source>
</evidence>
<reference evidence="5 6" key="1">
    <citation type="submission" date="2021-05" db="EMBL/GenBank/DDBJ databases">
        <authorList>
            <person name="Zahm M."/>
            <person name="Klopp C."/>
            <person name="Cabau C."/>
            <person name="Kuhl H."/>
            <person name="Suciu R."/>
            <person name="Ciorpac M."/>
            <person name="Holostenco D."/>
            <person name="Gessner J."/>
            <person name="Wuertz S."/>
            <person name="Hohne C."/>
            <person name="Stock M."/>
            <person name="Gislard M."/>
            <person name="Lluch J."/>
            <person name="Milhes M."/>
            <person name="Lampietro C."/>
            <person name="Lopez Roques C."/>
            <person name="Donnadieu C."/>
            <person name="Du K."/>
            <person name="Schartl M."/>
            <person name="Guiguen Y."/>
        </authorList>
    </citation>
    <scope>NUCLEOTIDE SEQUENCE [LARGE SCALE GENOMIC DNA]</scope>
    <source>
        <strain evidence="5">Hh-F2</strain>
        <tissue evidence="5">Blood</tissue>
    </source>
</reference>
<feature type="domain" description="BPTI/Kunitz inhibitor" evidence="4">
    <location>
        <begin position="28"/>
        <end position="78"/>
    </location>
</feature>
<keyword evidence="2" id="KW-0812">Transmembrane</keyword>
<feature type="transmembrane region" description="Helical" evidence="2">
    <location>
        <begin position="169"/>
        <end position="191"/>
    </location>
</feature>
<keyword evidence="6" id="KW-1185">Reference proteome</keyword>
<feature type="signal peptide" evidence="3">
    <location>
        <begin position="1"/>
        <end position="20"/>
    </location>
</feature>
<protein>
    <submittedName>
        <fullName evidence="5">Uterine plasmin/trypsin inhibitor-like</fullName>
    </submittedName>
</protein>
<proteinExistence type="predicted"/>
<gene>
    <name evidence="5" type="ORF">HHUSO_G1252</name>
</gene>
<dbReference type="InterPro" id="IPR050098">
    <property type="entry name" value="TFPI/VKTCI-like"/>
</dbReference>
<dbReference type="PANTHER" id="PTHR10083:SF374">
    <property type="entry name" value="BPTI_KUNITZ INHIBITOR DOMAIN-CONTAINING PROTEIN"/>
    <property type="match status" value="1"/>
</dbReference>
<sequence>MFTMKTILFLGVYFIGITFAASLSKEDCSLSLDTGTGSQNQVQFYFDKTSKLCQPFTYKGEGGNVNRFAKEEECMKNCSDTQDFYPDDRKVLCEKPSVIGDCYGRILMWYFNSVESTCKSFIYSGCHGNGNRFSTKQECLEFCKGKAGRALGNEAVEEKPEESAVDEGLIVGIVGGCIFAVALVAAIAIFVTQRKSHSKRRTTEVEMK</sequence>
<keyword evidence="3" id="KW-0732">Signal</keyword>
<evidence type="ECO:0000256" key="2">
    <source>
        <dbReference type="SAM" id="Phobius"/>
    </source>
</evidence>
<dbReference type="InterPro" id="IPR036880">
    <property type="entry name" value="Kunitz_BPTI_sf"/>
</dbReference>
<keyword evidence="2" id="KW-0472">Membrane</keyword>
<feature type="domain" description="BPTI/Kunitz inhibitor" evidence="4">
    <location>
        <begin position="93"/>
        <end position="143"/>
    </location>
</feature>
<dbReference type="Pfam" id="PF00014">
    <property type="entry name" value="Kunitz_BPTI"/>
    <property type="match status" value="2"/>
</dbReference>
<dbReference type="Proteomes" id="UP001369086">
    <property type="component" value="Unassembled WGS sequence"/>
</dbReference>
<keyword evidence="2" id="KW-1133">Transmembrane helix</keyword>
<dbReference type="PRINTS" id="PR00759">
    <property type="entry name" value="BASICPTASE"/>
</dbReference>
<dbReference type="CDD" id="cd00109">
    <property type="entry name" value="Kunitz-type"/>
    <property type="match status" value="1"/>
</dbReference>
<dbReference type="SUPFAM" id="SSF57362">
    <property type="entry name" value="BPTI-like"/>
    <property type="match status" value="2"/>
</dbReference>
<evidence type="ECO:0000313" key="5">
    <source>
        <dbReference type="EMBL" id="KAK6494644.1"/>
    </source>
</evidence>
<dbReference type="PROSITE" id="PS00280">
    <property type="entry name" value="BPTI_KUNITZ_1"/>
    <property type="match status" value="1"/>
</dbReference>
<evidence type="ECO:0000256" key="3">
    <source>
        <dbReference type="SAM" id="SignalP"/>
    </source>
</evidence>
<dbReference type="SMART" id="SM00131">
    <property type="entry name" value="KU"/>
    <property type="match status" value="2"/>
</dbReference>
<comment type="caution">
    <text evidence="5">The sequence shown here is derived from an EMBL/GenBank/DDBJ whole genome shotgun (WGS) entry which is preliminary data.</text>
</comment>
<dbReference type="EMBL" id="JAHFZB010000001">
    <property type="protein sequence ID" value="KAK6494644.1"/>
    <property type="molecule type" value="Genomic_DNA"/>
</dbReference>
<dbReference type="InterPro" id="IPR020901">
    <property type="entry name" value="Prtase_inh_Kunz-CS"/>
</dbReference>
<feature type="chain" id="PRO_5045869495" evidence="3">
    <location>
        <begin position="21"/>
        <end position="208"/>
    </location>
</feature>
<name>A0ABR1AC21_HUSHU</name>
<dbReference type="CDD" id="cd22593">
    <property type="entry name" value="Kunitz_conkunitzin"/>
    <property type="match status" value="1"/>
</dbReference>
<accession>A0ABR1AC21</accession>
<dbReference type="InterPro" id="IPR002223">
    <property type="entry name" value="Kunitz_BPTI"/>
</dbReference>